<sequence>MQNIQLSCELQLDKLTDLIEERHRLISTLNIPPSTDDNIRLKTLLNKIISILNEICDSPIEKKDDLDTFQGYIDRYNELLTQIGGMSLDLDIYRFEKTLKLMANSSDEISSTTSTSTSKKVRFDDDIQYKDASPLQSQFQPYKDNPDEEQEQEELSQDKAQLFSSFHANETSRSDYQSSSSTNLISNQELFIQQQQKLMEQDSHLDHLSGSVQRSHGISLDINNEVTNQNEELLTDLENLVDNSGRGLERAKRRLEIFEKTARDNGPCFTIVVLIIILFFLLVIL</sequence>
<dbReference type="Proteomes" id="UP000001640">
    <property type="component" value="Chromosome 6"/>
</dbReference>
<keyword evidence="3" id="KW-0653">Protein transport</keyword>
<dbReference type="RefSeq" id="XP_003676994.1">
    <property type="nucleotide sequence ID" value="XM_003676946.1"/>
</dbReference>
<name>G0VGL8_NAUCA</name>
<dbReference type="GO" id="GO:0031201">
    <property type="term" value="C:SNARE complex"/>
    <property type="evidence" value="ECO:0007669"/>
    <property type="project" value="TreeGrafter"/>
</dbReference>
<keyword evidence="5 7" id="KW-0472">Membrane</keyword>
<dbReference type="CDD" id="cd15859">
    <property type="entry name" value="SNARE_SYN8"/>
    <property type="match status" value="1"/>
</dbReference>
<feature type="domain" description="T-SNARE coiled-coil homology" evidence="8">
    <location>
        <begin position="195"/>
        <end position="233"/>
    </location>
</feature>
<dbReference type="GO" id="GO:0006886">
    <property type="term" value="P:intracellular protein transport"/>
    <property type="evidence" value="ECO:0007669"/>
    <property type="project" value="TreeGrafter"/>
</dbReference>
<dbReference type="eggNOG" id="ENOG502RZK4">
    <property type="taxonomic scope" value="Eukaryota"/>
</dbReference>
<evidence type="ECO:0000256" key="3">
    <source>
        <dbReference type="ARBA" id="ARBA00022927"/>
    </source>
</evidence>
<reference evidence="9 10" key="1">
    <citation type="journal article" date="2011" name="Proc. Natl. Acad. Sci. U.S.A.">
        <title>Evolutionary erosion of yeast sex chromosomes by mating-type switching accidents.</title>
        <authorList>
            <person name="Gordon J.L."/>
            <person name="Armisen D."/>
            <person name="Proux-Wera E."/>
            <person name="Oheigeartaigh S.S."/>
            <person name="Byrne K.P."/>
            <person name="Wolfe K.H."/>
        </authorList>
    </citation>
    <scope>NUCLEOTIDE SEQUENCE [LARGE SCALE GENOMIC DNA]</scope>
    <source>
        <strain evidence="10">ATCC 76901 / BCRC 22586 / CBS 4309 / NBRC 1992 / NRRL Y-12630</strain>
    </source>
</reference>
<dbReference type="GO" id="GO:0006896">
    <property type="term" value="P:Golgi to vacuole transport"/>
    <property type="evidence" value="ECO:0007669"/>
    <property type="project" value="EnsemblFungi"/>
</dbReference>
<dbReference type="HOGENOM" id="CLU_053570_2_1_1"/>
<accession>G0VGL8</accession>
<dbReference type="SUPFAM" id="SSF58038">
    <property type="entry name" value="SNARE fusion complex"/>
    <property type="match status" value="1"/>
</dbReference>
<dbReference type="KEGG" id="ncs:NCAS_0F01550"/>
<proteinExistence type="predicted"/>
<evidence type="ECO:0000256" key="1">
    <source>
        <dbReference type="ARBA" id="ARBA00004308"/>
    </source>
</evidence>
<dbReference type="GO" id="GO:0006906">
    <property type="term" value="P:vesicle fusion"/>
    <property type="evidence" value="ECO:0007669"/>
    <property type="project" value="TreeGrafter"/>
</dbReference>
<organism evidence="9 10">
    <name type="scientific">Naumovozyma castellii</name>
    <name type="common">Yeast</name>
    <name type="synonym">Saccharomyces castellii</name>
    <dbReference type="NCBI Taxonomy" id="27288"/>
    <lineage>
        <taxon>Eukaryota</taxon>
        <taxon>Fungi</taxon>
        <taxon>Dikarya</taxon>
        <taxon>Ascomycota</taxon>
        <taxon>Saccharomycotina</taxon>
        <taxon>Saccharomycetes</taxon>
        <taxon>Saccharomycetales</taxon>
        <taxon>Saccharomycetaceae</taxon>
        <taxon>Naumovozyma</taxon>
    </lineage>
</organism>
<gene>
    <name evidence="9" type="primary">NCAS0F01550</name>
    <name evidence="9" type="ordered locus">NCAS_0F01550</name>
</gene>
<evidence type="ECO:0000256" key="7">
    <source>
        <dbReference type="SAM" id="Phobius"/>
    </source>
</evidence>
<dbReference type="FunFam" id="1.20.5.110:FF:000060">
    <property type="entry name" value="SNARE complex subunit (Syn8)"/>
    <property type="match status" value="1"/>
</dbReference>
<evidence type="ECO:0000256" key="5">
    <source>
        <dbReference type="ARBA" id="ARBA00023136"/>
    </source>
</evidence>
<dbReference type="Pfam" id="PF05739">
    <property type="entry name" value="SNARE"/>
    <property type="match status" value="1"/>
</dbReference>
<dbReference type="PROSITE" id="PS50192">
    <property type="entry name" value="T_SNARE"/>
    <property type="match status" value="1"/>
</dbReference>
<dbReference type="InParanoid" id="G0VGL8"/>
<dbReference type="InterPro" id="IPR000727">
    <property type="entry name" value="T_SNARE_dom"/>
</dbReference>
<dbReference type="STRING" id="1064592.G0VGL8"/>
<keyword evidence="7" id="KW-0812">Transmembrane</keyword>
<dbReference type="EMBL" id="HE576757">
    <property type="protein sequence ID" value="CCC70639.1"/>
    <property type="molecule type" value="Genomic_DNA"/>
</dbReference>
<dbReference type="GO" id="GO:0005484">
    <property type="term" value="F:SNAP receptor activity"/>
    <property type="evidence" value="ECO:0007669"/>
    <property type="project" value="EnsemblFungi"/>
</dbReference>
<protein>
    <recommendedName>
        <fullName evidence="8">t-SNARE coiled-coil homology domain-containing protein</fullName>
    </recommendedName>
</protein>
<dbReference type="AlphaFoldDB" id="G0VGL8"/>
<evidence type="ECO:0000256" key="4">
    <source>
        <dbReference type="ARBA" id="ARBA00023054"/>
    </source>
</evidence>
<feature type="region of interest" description="Disordered" evidence="6">
    <location>
        <begin position="134"/>
        <end position="158"/>
    </location>
</feature>
<feature type="compositionally biased region" description="Acidic residues" evidence="6">
    <location>
        <begin position="146"/>
        <end position="155"/>
    </location>
</feature>
<dbReference type="FunCoup" id="G0VGL8">
    <property type="interactions" value="88"/>
</dbReference>
<dbReference type="GO" id="GO:0000149">
    <property type="term" value="F:SNARE binding"/>
    <property type="evidence" value="ECO:0007669"/>
    <property type="project" value="TreeGrafter"/>
</dbReference>
<reference key="2">
    <citation type="submission" date="2011-08" db="EMBL/GenBank/DDBJ databases">
        <title>Genome sequence of Naumovozyma castellii.</title>
        <authorList>
            <person name="Gordon J.L."/>
            <person name="Armisen D."/>
            <person name="Proux-Wera E."/>
            <person name="OhEigeartaigh S.S."/>
            <person name="Byrne K.P."/>
            <person name="Wolfe K.H."/>
        </authorList>
    </citation>
    <scope>NUCLEOTIDE SEQUENCE</scope>
    <source>
        <strain>Type strain:CBS 4309</strain>
    </source>
</reference>
<dbReference type="GeneID" id="96904287"/>
<dbReference type="OMA" id="ELMGTRH"/>
<dbReference type="Gene3D" id="1.20.5.110">
    <property type="match status" value="1"/>
</dbReference>
<keyword evidence="2" id="KW-0813">Transport</keyword>
<dbReference type="PANTHER" id="PTHR19957">
    <property type="entry name" value="SYNTAXIN"/>
    <property type="match status" value="1"/>
</dbReference>
<dbReference type="SMART" id="SM00397">
    <property type="entry name" value="t_SNARE"/>
    <property type="match status" value="1"/>
</dbReference>
<dbReference type="GO" id="GO:0048278">
    <property type="term" value="P:vesicle docking"/>
    <property type="evidence" value="ECO:0007669"/>
    <property type="project" value="TreeGrafter"/>
</dbReference>
<comment type="subcellular location">
    <subcellularLocation>
        <location evidence="1">Endomembrane system</location>
    </subcellularLocation>
</comment>
<evidence type="ECO:0000313" key="9">
    <source>
        <dbReference type="EMBL" id="CCC70639.1"/>
    </source>
</evidence>
<evidence type="ECO:0000256" key="6">
    <source>
        <dbReference type="SAM" id="MobiDB-lite"/>
    </source>
</evidence>
<keyword evidence="7" id="KW-1133">Transmembrane helix</keyword>
<evidence type="ECO:0000259" key="8">
    <source>
        <dbReference type="PROSITE" id="PS50192"/>
    </source>
</evidence>
<evidence type="ECO:0000256" key="2">
    <source>
        <dbReference type="ARBA" id="ARBA00022448"/>
    </source>
</evidence>
<feature type="transmembrane region" description="Helical" evidence="7">
    <location>
        <begin position="266"/>
        <end position="284"/>
    </location>
</feature>
<dbReference type="OrthoDB" id="244190at2759"/>
<evidence type="ECO:0000313" key="10">
    <source>
        <dbReference type="Proteomes" id="UP000001640"/>
    </source>
</evidence>
<keyword evidence="4" id="KW-0175">Coiled coil</keyword>
<dbReference type="GO" id="GO:0005768">
    <property type="term" value="C:endosome"/>
    <property type="evidence" value="ECO:0007669"/>
    <property type="project" value="EnsemblFungi"/>
</dbReference>
<dbReference type="InterPro" id="IPR045242">
    <property type="entry name" value="Syntaxin"/>
</dbReference>
<dbReference type="PANTHER" id="PTHR19957:SF423">
    <property type="entry name" value="SYNTAXIN-8-RELATED"/>
    <property type="match status" value="1"/>
</dbReference>
<keyword evidence="10" id="KW-1185">Reference proteome</keyword>